<dbReference type="Proteomes" id="UP000829398">
    <property type="component" value="Chromosome 2"/>
</dbReference>
<evidence type="ECO:0000313" key="2">
    <source>
        <dbReference type="Proteomes" id="UP000829398"/>
    </source>
</evidence>
<proteinExistence type="predicted"/>
<dbReference type="EMBL" id="CM039171">
    <property type="protein sequence ID" value="KAH9793690.1"/>
    <property type="molecule type" value="Genomic_DNA"/>
</dbReference>
<comment type="caution">
    <text evidence="1">The sequence shown here is derived from an EMBL/GenBank/DDBJ whole genome shotgun (WGS) entry which is preliminary data.</text>
</comment>
<organism evidence="1 2">
    <name type="scientific">Citrus sinensis</name>
    <name type="common">Sweet orange</name>
    <name type="synonym">Citrus aurantium var. sinensis</name>
    <dbReference type="NCBI Taxonomy" id="2711"/>
    <lineage>
        <taxon>Eukaryota</taxon>
        <taxon>Viridiplantae</taxon>
        <taxon>Streptophyta</taxon>
        <taxon>Embryophyta</taxon>
        <taxon>Tracheophyta</taxon>
        <taxon>Spermatophyta</taxon>
        <taxon>Magnoliopsida</taxon>
        <taxon>eudicotyledons</taxon>
        <taxon>Gunneridae</taxon>
        <taxon>Pentapetalae</taxon>
        <taxon>rosids</taxon>
        <taxon>malvids</taxon>
        <taxon>Sapindales</taxon>
        <taxon>Rutaceae</taxon>
        <taxon>Aurantioideae</taxon>
        <taxon>Citrus</taxon>
    </lineage>
</organism>
<gene>
    <name evidence="1" type="ORF">KPL71_004625</name>
</gene>
<protein>
    <submittedName>
        <fullName evidence="1">Retrovirus-related pol polyprotein from transposon RE1</fullName>
    </submittedName>
</protein>
<name>A0ACB8N8I3_CITSI</name>
<sequence length="1448" mass="162518">MASSSTTNQNHSIVHQTHSHQISFTFATTVKLDRSNFLLWRKQVLTSIRGNRLEGFISENQNIPEQYLSQARTDGSVERTENPAYVNWRAQDQTLLSWLFSTISEGILSSVLNYDTAFDVWKSIEKQFGVQSEAKVMQLRYELDTLRKESMSIEEYCSKMKILANKLACAGDNITEKDLLIRTLNGLGSGYLDLASIITANKMSYDDAYALLLTHEARLEQNQNSQNSQAMFNANHSMVNANYSQMRGIPRRNTYGNGSFGQFGGRSQNFGRGMFFNSYPRGFPAGSSTAGGFGRGHAASFGRNQQFTHPLRSPHVRNTFLPGMSSSISAGESNESIPVCQICHKQGHTADACWYRYGDNYSPFPKQFGRGKMMGPKAAYMTNFEPFSYHQSAIEDPYELSGVNSGCQLVHYSPVSSYSSEAFTLPEAYVANLEDSSDEGWYLDSGATHHITNNMANMHVREEFKGLDQLTIGNGQGLIISHIGDACFNYKCLHTACQHTPITLKDILLVPSITKNLISVSKLTTDNNLSIEFVGNVCYVKDSLKGQVLLQGLAEKGLYKLLLKSSQTSPSSFLSQVSSNKPLSMLSTCHFSFPVTTGAQNNHSTSMHSCPYTHHQNGVVERKHRHVVESGLTLLAQAKLPLQFWWEAFQTAVYHINMLPSATLKFLTPYEKLFSHKPDYKMLKCFGCACYPYLRDYNKHKFAYHSSKCIFIGYSPSHKGYKCLHPSGQTYIARHVVFYENLFPYSSDSAFTSKSSNSCSNLPFTPQQVYHLSTLLISPISDDNNYYNHDSARPTSSTSHHSGNSAYNIDPHSLSQTVQPHTEPEPCTSPHDQISPHNQISLNTIPSISSLEHTQYITTPVNSHSMITRSKAGIFKPKLYNVTLVHKEPESVKEAMENPKWFAAMKDEYNALMDNKTWSLVPRSAGQKIVGNKWVFRVKQNLDGSLAKYKARLVAKGFQQIEGVNYFETFSPVVKSATVRVVISLAVMKQWEIRQVDVNNAFLNGELTEEVFMDQPAGFVNNQKPEFVCKLHKSLYGLKQAPRAWYEKLKSCLLQWDFVNSRADSSLFIKKTSNFMIMVLIYVDDILITGPDSAALETFITELSRVFALKDLGNLSYFLGIEVLYDAGCIYLSQRKYIRDLLSKVQLLECKGIDTPMSTGIKLQKETSGHLGQYITDPTHYRSIVGGMQYLILTRPEIAFAVNKLSQYVSTSTLQHLVACKRVLRYLKSTQDYGLKFAQHGEMKITGFTDADWAGDLDDRKSVGAYCIYLGNNLISWSSKKQSVIARSSAESEYRALASASAEISWLQSLFSEIGLSCTETPSVWCDNISATELARNPVIHSRTKHIEIDLHFIRDKVIAGELQIQYIPSAEQIADIMTKPLSFIHFNYLRDKLNVQMCPLSLRGAVKEAHCAELMKNRKVKKPIVSASEVSQSCQLSSAKSSELVMK</sequence>
<keyword evidence="2" id="KW-1185">Reference proteome</keyword>
<reference evidence="2" key="1">
    <citation type="journal article" date="2023" name="Hortic. Res.">
        <title>A chromosome-level phased genome enabling allele-level studies in sweet orange: a case study on citrus Huanglongbing tolerance.</title>
        <authorList>
            <person name="Wu B."/>
            <person name="Yu Q."/>
            <person name="Deng Z."/>
            <person name="Duan Y."/>
            <person name="Luo F."/>
            <person name="Gmitter F. Jr."/>
        </authorList>
    </citation>
    <scope>NUCLEOTIDE SEQUENCE [LARGE SCALE GENOMIC DNA]</scope>
    <source>
        <strain evidence="2">cv. Valencia</strain>
    </source>
</reference>
<accession>A0ACB8N8I3</accession>
<evidence type="ECO:0000313" key="1">
    <source>
        <dbReference type="EMBL" id="KAH9793690.1"/>
    </source>
</evidence>